<sequence>MEFKGTTIQLVDGSGTIVVPNGILIVSDRVCAIYDMDEEDFKFVYTTRFEMKTMLVAEDLRMKD</sequence>
<organism evidence="1 2">
    <name type="scientific">Filibacter tadaridae</name>
    <dbReference type="NCBI Taxonomy" id="2483811"/>
    <lineage>
        <taxon>Bacteria</taxon>
        <taxon>Bacillati</taxon>
        <taxon>Bacillota</taxon>
        <taxon>Bacilli</taxon>
        <taxon>Bacillales</taxon>
        <taxon>Caryophanaceae</taxon>
        <taxon>Filibacter</taxon>
    </lineage>
</organism>
<protein>
    <submittedName>
        <fullName evidence="1">Uncharacterized protein</fullName>
    </submittedName>
</protein>
<dbReference type="Proteomes" id="UP000270468">
    <property type="component" value="Unassembled WGS sequence"/>
</dbReference>
<reference evidence="1 2" key="1">
    <citation type="submission" date="2018-11" db="EMBL/GenBank/DDBJ databases">
        <authorList>
            <person name="Criscuolo A."/>
        </authorList>
    </citation>
    <scope>NUCLEOTIDE SEQUENCE [LARGE SCALE GENOMIC DNA]</scope>
    <source>
        <strain evidence="1">ATB-66</strain>
    </source>
</reference>
<gene>
    <name evidence="1" type="ORF">FILTAD_00582</name>
</gene>
<dbReference type="RefSeq" id="WP_124069028.1">
    <property type="nucleotide sequence ID" value="NZ_CBCRXF010000007.1"/>
</dbReference>
<proteinExistence type="predicted"/>
<keyword evidence="2" id="KW-1185">Reference proteome</keyword>
<name>A0A3P5WIR1_9BACL</name>
<dbReference type="AlphaFoldDB" id="A0A3P5WIR1"/>
<evidence type="ECO:0000313" key="1">
    <source>
        <dbReference type="EMBL" id="VDC21578.1"/>
    </source>
</evidence>
<evidence type="ECO:0000313" key="2">
    <source>
        <dbReference type="Proteomes" id="UP000270468"/>
    </source>
</evidence>
<dbReference type="EMBL" id="UXAV01000020">
    <property type="protein sequence ID" value="VDC21578.1"/>
    <property type="molecule type" value="Genomic_DNA"/>
</dbReference>
<accession>A0A3P5WIR1</accession>